<proteinExistence type="predicted"/>
<keyword evidence="1" id="KW-1133">Transmembrane helix</keyword>
<dbReference type="EMBL" id="BAABAL010000016">
    <property type="protein sequence ID" value="GAA4013250.1"/>
    <property type="molecule type" value="Genomic_DNA"/>
</dbReference>
<dbReference type="Proteomes" id="UP001501747">
    <property type="component" value="Unassembled WGS sequence"/>
</dbReference>
<sequence length="196" mass="20096">MAVDRWICAGLVCTQPLGVSSKLPGTARTAPGGRSGSTARVTLTTVPSSEVAVMLTGLPRESVSIVRVPRFWRSSMAAEKEALVISSECTTGASVFSPSVVNSAIRSSGVSSVCSGACWVSPMVLLPRRWSPPSGSLLLVLLLLVLLLSGSLPVVSPVFGSVVFGSAVFGSVVFGSPDSLVPREPGSVPWVPSGSV</sequence>
<evidence type="ECO:0000313" key="2">
    <source>
        <dbReference type="EMBL" id="GAA4013250.1"/>
    </source>
</evidence>
<comment type="caution">
    <text evidence="2">The sequence shown here is derived from an EMBL/GenBank/DDBJ whole genome shotgun (WGS) entry which is preliminary data.</text>
</comment>
<organism evidence="2 3">
    <name type="scientific">Allokutzneria multivorans</name>
    <dbReference type="NCBI Taxonomy" id="1142134"/>
    <lineage>
        <taxon>Bacteria</taxon>
        <taxon>Bacillati</taxon>
        <taxon>Actinomycetota</taxon>
        <taxon>Actinomycetes</taxon>
        <taxon>Pseudonocardiales</taxon>
        <taxon>Pseudonocardiaceae</taxon>
        <taxon>Allokutzneria</taxon>
    </lineage>
</organism>
<reference evidence="3" key="1">
    <citation type="journal article" date="2019" name="Int. J. Syst. Evol. Microbiol.">
        <title>The Global Catalogue of Microorganisms (GCM) 10K type strain sequencing project: providing services to taxonomists for standard genome sequencing and annotation.</title>
        <authorList>
            <consortium name="The Broad Institute Genomics Platform"/>
            <consortium name="The Broad Institute Genome Sequencing Center for Infectious Disease"/>
            <person name="Wu L."/>
            <person name="Ma J."/>
        </authorList>
    </citation>
    <scope>NUCLEOTIDE SEQUENCE [LARGE SCALE GENOMIC DNA]</scope>
    <source>
        <strain evidence="3">JCM 17342</strain>
    </source>
</reference>
<keyword evidence="3" id="KW-1185">Reference proteome</keyword>
<feature type="transmembrane region" description="Helical" evidence="1">
    <location>
        <begin position="135"/>
        <end position="152"/>
    </location>
</feature>
<gene>
    <name evidence="2" type="ORF">GCM10022247_39940</name>
</gene>
<keyword evidence="1" id="KW-0472">Membrane</keyword>
<name>A0ABP7SLB2_9PSEU</name>
<keyword evidence="1" id="KW-0812">Transmembrane</keyword>
<accession>A0ABP7SLB2</accession>
<evidence type="ECO:0000256" key="1">
    <source>
        <dbReference type="SAM" id="Phobius"/>
    </source>
</evidence>
<evidence type="ECO:0000313" key="3">
    <source>
        <dbReference type="Proteomes" id="UP001501747"/>
    </source>
</evidence>
<protein>
    <submittedName>
        <fullName evidence="2">Uncharacterized protein</fullName>
    </submittedName>
</protein>